<dbReference type="EMBL" id="JBHSWB010000001">
    <property type="protein sequence ID" value="MFC6661341.1"/>
    <property type="molecule type" value="Genomic_DNA"/>
</dbReference>
<dbReference type="Proteomes" id="UP001596317">
    <property type="component" value="Unassembled WGS sequence"/>
</dbReference>
<dbReference type="RefSeq" id="WP_380056799.1">
    <property type="nucleotide sequence ID" value="NZ_JBHSWB010000001.1"/>
</dbReference>
<organism evidence="1 2">
    <name type="scientific">Deinococcus multiflagellatus</name>
    <dbReference type="NCBI Taxonomy" id="1656887"/>
    <lineage>
        <taxon>Bacteria</taxon>
        <taxon>Thermotogati</taxon>
        <taxon>Deinococcota</taxon>
        <taxon>Deinococci</taxon>
        <taxon>Deinococcales</taxon>
        <taxon>Deinococcaceae</taxon>
        <taxon>Deinococcus</taxon>
    </lineage>
</organism>
<protein>
    <recommendedName>
        <fullName evidence="3">Prolipoprotein signal peptidase</fullName>
    </recommendedName>
</protein>
<reference evidence="2" key="1">
    <citation type="journal article" date="2019" name="Int. J. Syst. Evol. Microbiol.">
        <title>The Global Catalogue of Microorganisms (GCM) 10K type strain sequencing project: providing services to taxonomists for standard genome sequencing and annotation.</title>
        <authorList>
            <consortium name="The Broad Institute Genomics Platform"/>
            <consortium name="The Broad Institute Genome Sequencing Center for Infectious Disease"/>
            <person name="Wu L."/>
            <person name="Ma J."/>
        </authorList>
    </citation>
    <scope>NUCLEOTIDE SEQUENCE [LARGE SCALE GENOMIC DNA]</scope>
    <source>
        <strain evidence="2">CCUG 63830</strain>
    </source>
</reference>
<proteinExistence type="predicted"/>
<evidence type="ECO:0000313" key="2">
    <source>
        <dbReference type="Proteomes" id="UP001596317"/>
    </source>
</evidence>
<evidence type="ECO:0000313" key="1">
    <source>
        <dbReference type="EMBL" id="MFC6661341.1"/>
    </source>
</evidence>
<comment type="caution">
    <text evidence="1">The sequence shown here is derived from an EMBL/GenBank/DDBJ whole genome shotgun (WGS) entry which is preliminary data.</text>
</comment>
<accession>A0ABW1ZM97</accession>
<evidence type="ECO:0008006" key="3">
    <source>
        <dbReference type="Google" id="ProtNLM"/>
    </source>
</evidence>
<gene>
    <name evidence="1" type="ORF">ACFP90_14035</name>
</gene>
<name>A0ABW1ZM97_9DEIO</name>
<sequence>MFQLMENTFFQDRAPFTSGYRVDLLDLVLCAVGLGLALWARGQYLKATGTPACRATSSCCGWVCWCWGR</sequence>
<keyword evidence="2" id="KW-1185">Reference proteome</keyword>